<evidence type="ECO:0000313" key="1">
    <source>
        <dbReference type="EMBL" id="CAI6363768.1"/>
    </source>
</evidence>
<dbReference type="AlphaFoldDB" id="A0AAV0X6V9"/>
<sequence>MRMLYAVGGARVGSSGGVYRNRLRWSSTVQLADSRLRRADYVTRGRDEADHGRTGSAAPVLYTLRPAVARLLETR</sequence>
<evidence type="ECO:0000313" key="2">
    <source>
        <dbReference type="Proteomes" id="UP001160148"/>
    </source>
</evidence>
<name>A0AAV0X6V9_9HEMI</name>
<dbReference type="EMBL" id="CARXXK010000003">
    <property type="protein sequence ID" value="CAI6363768.1"/>
    <property type="molecule type" value="Genomic_DNA"/>
</dbReference>
<dbReference type="Proteomes" id="UP001160148">
    <property type="component" value="Unassembled WGS sequence"/>
</dbReference>
<keyword evidence="2" id="KW-1185">Reference proteome</keyword>
<accession>A0AAV0X6V9</accession>
<protein>
    <submittedName>
        <fullName evidence="1">Uncharacterized protein</fullName>
    </submittedName>
</protein>
<comment type="caution">
    <text evidence="1">The sequence shown here is derived from an EMBL/GenBank/DDBJ whole genome shotgun (WGS) entry which is preliminary data.</text>
</comment>
<proteinExistence type="predicted"/>
<reference evidence="1 2" key="1">
    <citation type="submission" date="2023-01" db="EMBL/GenBank/DDBJ databases">
        <authorList>
            <person name="Whitehead M."/>
        </authorList>
    </citation>
    <scope>NUCLEOTIDE SEQUENCE [LARGE SCALE GENOMIC DNA]</scope>
</reference>
<organism evidence="1 2">
    <name type="scientific">Macrosiphum euphorbiae</name>
    <name type="common">potato aphid</name>
    <dbReference type="NCBI Taxonomy" id="13131"/>
    <lineage>
        <taxon>Eukaryota</taxon>
        <taxon>Metazoa</taxon>
        <taxon>Ecdysozoa</taxon>
        <taxon>Arthropoda</taxon>
        <taxon>Hexapoda</taxon>
        <taxon>Insecta</taxon>
        <taxon>Pterygota</taxon>
        <taxon>Neoptera</taxon>
        <taxon>Paraneoptera</taxon>
        <taxon>Hemiptera</taxon>
        <taxon>Sternorrhyncha</taxon>
        <taxon>Aphidomorpha</taxon>
        <taxon>Aphidoidea</taxon>
        <taxon>Aphididae</taxon>
        <taxon>Macrosiphini</taxon>
        <taxon>Macrosiphum</taxon>
    </lineage>
</organism>
<gene>
    <name evidence="1" type="ORF">MEUPH1_LOCUS18668</name>
</gene>